<evidence type="ECO:0000256" key="3">
    <source>
        <dbReference type="SAM" id="MobiDB-lite"/>
    </source>
</evidence>
<name>A0AA88YUL6_PINIB</name>
<dbReference type="Gene3D" id="1.20.58.1540">
    <property type="entry name" value="Actin interacting protein 3, C-terminal domain"/>
    <property type="match status" value="1"/>
</dbReference>
<feature type="compositionally biased region" description="Basic and acidic residues" evidence="3">
    <location>
        <begin position="60"/>
        <end position="78"/>
    </location>
</feature>
<protein>
    <recommendedName>
        <fullName evidence="4">Actin interacting protein 3-like C-terminal domain-containing protein</fullName>
    </recommendedName>
</protein>
<feature type="region of interest" description="Disordered" evidence="3">
    <location>
        <begin position="689"/>
        <end position="729"/>
    </location>
</feature>
<comment type="caution">
    <text evidence="5">The sequence shown here is derived from an EMBL/GenBank/DDBJ whole genome shotgun (WGS) entry which is preliminary data.</text>
</comment>
<keyword evidence="1 2" id="KW-0175">Coiled coil</keyword>
<dbReference type="GO" id="GO:0005737">
    <property type="term" value="C:cytoplasm"/>
    <property type="evidence" value="ECO:0007669"/>
    <property type="project" value="TreeGrafter"/>
</dbReference>
<feature type="domain" description="Actin interacting protein 3-like C-terminal" evidence="4">
    <location>
        <begin position="672"/>
        <end position="981"/>
    </location>
</feature>
<feature type="compositionally biased region" description="Low complexity" evidence="3">
    <location>
        <begin position="713"/>
        <end position="728"/>
    </location>
</feature>
<dbReference type="PANTHER" id="PTHR22741">
    <property type="entry name" value="P140CAP/SNIP-RELATED"/>
    <property type="match status" value="1"/>
</dbReference>
<evidence type="ECO:0000256" key="2">
    <source>
        <dbReference type="SAM" id="Coils"/>
    </source>
</evidence>
<organism evidence="5 6">
    <name type="scientific">Pinctada imbricata</name>
    <name type="common">Atlantic pearl-oyster</name>
    <name type="synonym">Pinctada martensii</name>
    <dbReference type="NCBI Taxonomy" id="66713"/>
    <lineage>
        <taxon>Eukaryota</taxon>
        <taxon>Metazoa</taxon>
        <taxon>Spiralia</taxon>
        <taxon>Lophotrochozoa</taxon>
        <taxon>Mollusca</taxon>
        <taxon>Bivalvia</taxon>
        <taxon>Autobranchia</taxon>
        <taxon>Pteriomorphia</taxon>
        <taxon>Pterioida</taxon>
        <taxon>Pterioidea</taxon>
        <taxon>Pteriidae</taxon>
        <taxon>Pinctada</taxon>
    </lineage>
</organism>
<feature type="compositionally biased region" description="Basic residues" evidence="3">
    <location>
        <begin position="516"/>
        <end position="532"/>
    </location>
</feature>
<accession>A0AA88YUL6</accession>
<feature type="region of interest" description="Disordered" evidence="3">
    <location>
        <begin position="629"/>
        <end position="664"/>
    </location>
</feature>
<feature type="coiled-coil region" evidence="2">
    <location>
        <begin position="804"/>
        <end position="831"/>
    </location>
</feature>
<feature type="region of interest" description="Disordered" evidence="3">
    <location>
        <begin position="1385"/>
        <end position="1469"/>
    </location>
</feature>
<reference evidence="5" key="1">
    <citation type="submission" date="2019-08" db="EMBL/GenBank/DDBJ databases">
        <title>The improved chromosome-level genome for the pearl oyster Pinctada fucata martensii using PacBio sequencing and Hi-C.</title>
        <authorList>
            <person name="Zheng Z."/>
        </authorList>
    </citation>
    <scope>NUCLEOTIDE SEQUENCE</scope>
    <source>
        <strain evidence="5">ZZ-2019</strain>
        <tissue evidence="5">Adductor muscle</tissue>
    </source>
</reference>
<feature type="compositionally biased region" description="Polar residues" evidence="3">
    <location>
        <begin position="1212"/>
        <end position="1227"/>
    </location>
</feature>
<dbReference type="Pfam" id="PF03915">
    <property type="entry name" value="AIP3"/>
    <property type="match status" value="2"/>
</dbReference>
<feature type="compositionally biased region" description="Low complexity" evidence="3">
    <location>
        <begin position="1415"/>
        <end position="1427"/>
    </location>
</feature>
<dbReference type="PANTHER" id="PTHR22741:SF10">
    <property type="entry name" value="COILED-COIL DOMAIN-CONTAINING PROTEIN CG32809"/>
    <property type="match status" value="1"/>
</dbReference>
<dbReference type="Proteomes" id="UP001186944">
    <property type="component" value="Unassembled WGS sequence"/>
</dbReference>
<feature type="compositionally biased region" description="Basic and acidic residues" evidence="3">
    <location>
        <begin position="376"/>
        <end position="399"/>
    </location>
</feature>
<feature type="region of interest" description="Disordered" evidence="3">
    <location>
        <begin position="1149"/>
        <end position="1304"/>
    </location>
</feature>
<feature type="compositionally biased region" description="Basic residues" evidence="3">
    <location>
        <begin position="79"/>
        <end position="89"/>
    </location>
</feature>
<feature type="compositionally biased region" description="Low complexity" evidence="3">
    <location>
        <begin position="1154"/>
        <end position="1179"/>
    </location>
</feature>
<proteinExistence type="predicted"/>
<dbReference type="InterPro" id="IPR051825">
    <property type="entry name" value="SRCIN1"/>
</dbReference>
<feature type="compositionally biased region" description="Low complexity" evidence="3">
    <location>
        <begin position="1235"/>
        <end position="1244"/>
    </location>
</feature>
<feature type="domain" description="Actin interacting protein 3-like C-terminal" evidence="4">
    <location>
        <begin position="296"/>
        <end position="370"/>
    </location>
</feature>
<evidence type="ECO:0000313" key="6">
    <source>
        <dbReference type="Proteomes" id="UP001186944"/>
    </source>
</evidence>
<feature type="compositionally biased region" description="Polar residues" evidence="3">
    <location>
        <begin position="1245"/>
        <end position="1255"/>
    </location>
</feature>
<feature type="compositionally biased region" description="Basic and acidic residues" evidence="3">
    <location>
        <begin position="440"/>
        <end position="453"/>
    </location>
</feature>
<feature type="compositionally biased region" description="Polar residues" evidence="3">
    <location>
        <begin position="213"/>
        <end position="222"/>
    </location>
</feature>
<keyword evidence="6" id="KW-1185">Reference proteome</keyword>
<feature type="compositionally biased region" description="Basic and acidic residues" evidence="3">
    <location>
        <begin position="1396"/>
        <end position="1414"/>
    </location>
</feature>
<sequence>MMKDSILGCLWGGFSTHSRSCDNGFSTDARERSPHERHRDSSPGTVTCSWGQGRRGQKKTSQDSDTYKRIERPREVSAQKRRPAPAKRPRYILDLKTDTCYLETDLDLLEKSRSFESTDSGVQSSWNTGRSRSRIIETEADIHREGSDAGTSPGPLAIAIGPNGEHVQYQPIRGILKKSLSYQPQPGDEVRKRDAFINVLSKRYPQYADKITGTGSEENYSIRSSRRPRDPQRRATLVTYNPSNERAVEFDDGVSETMSNIEGPVAGFQRGGWMRNSMPIVRSPPNTYDRRVGVVFLVMGSETKKAELPTEITHLDTVRAMFVRSFPGKLSMEYLESPRRKIYILDPVTNIYYQLEDLRDIKDRTVLRLYECDSDDPQKVKDPPPETRGKMVLTPRDDTPPIMYPDDTPATAITDKVRKAQTLPASMVVSYPPFSENEYDVPRSRSKSSERSRSLPRGHTGPDYGYITYHSPDRSQFAQDVRQGTPDRPNLGPIPENLQIQNGYGRVYEDHDGRARPGHQGHHVPHHHHHRSVSPPVHRSQLPPGDPLRQAISPPPGSISQGYDHFRASGGITAPGAPPQTYVAKGVRANTVISPLRATGPGHETKSSVPNNRHSLAFTPVGDVLPAKAAQRSQSYRVTPDHSEGAHITSLQRSMTPQPSDPETRFRMDKMEEQIASLAAWVQTAVSSTSSRASSVRSTASTTPSDTPGSNTGSVIGSVSDLSSGSSSNTITQNIKDGILTIKQQTADLKLDLRNIRRMNQLNNETLQESIHETMKKIAKALRIVPGAEHQLLRQQRSDVDVKCQRYLENKAKIYKELSDLEAAVEELRGDVISRQCRVNMSDVEAMALMLSNITKAFGDLKVNFPMLQKELKSVMAGEMEVVIKEERFLKDEPDTIDEALKRCKRLTGTLFTLKRLASVQEHRPVHQATSAMVGGRLPSEDDKKALLENIRAMVPDHNARVQSLVAADASRERKKKIVTKQEALKFGKSLEMASKALKSAYPSKEPPSEENLDLVSKETVVKDIACIESLPIISSTTKSTSTHYADATSKPSSIADTHDVDEGKGAKKDGSSHSTSEEDIRRKTAILAIKKDAARAAFFSSLTTPPTSPSEEKRVITSPSATTTTMDYTVRISPIRVTSSGETRYTVTNSVGSKSSQNAAQSSSTSTSKPTSLPVSSKRTSGYKSASPTPSPPTPNYQLGSVGSITARKLSPSSIPRFSTTKVTGDSSEKTSKKMTTSTPISSNISDRTSTVSSKPVIKAKPETAKGIESKKGTDSSSHPIVRPKKVPPPPPPRKSSRLPGGVVPVTTEVSINGAVTVVSPPRCEASKEAVKTEDSSIVVGHAMGSRESGVVCTSTPKSSVLPRPSSKFEKGIVEGMSVASGSNIQYSLPSKSGHTQDSKTETKDLSREDRGSSSDSTASSGSVDSQRGTVVLRCKQPPPKKPKPPPPERKSSLSHMPKEEEEEKGKS</sequence>
<feature type="region of interest" description="Disordered" evidence="3">
    <location>
        <begin position="22"/>
        <end position="89"/>
    </location>
</feature>
<feature type="region of interest" description="Disordered" evidence="3">
    <location>
        <begin position="595"/>
        <end position="616"/>
    </location>
</feature>
<feature type="compositionally biased region" description="Polar residues" evidence="3">
    <location>
        <begin position="649"/>
        <end position="658"/>
    </location>
</feature>
<evidence type="ECO:0000313" key="5">
    <source>
        <dbReference type="EMBL" id="KAK3108044.1"/>
    </source>
</evidence>
<evidence type="ECO:0000259" key="4">
    <source>
        <dbReference type="Pfam" id="PF03915"/>
    </source>
</evidence>
<feature type="region of interest" description="Disordered" evidence="3">
    <location>
        <begin position="1101"/>
        <end position="1123"/>
    </location>
</feature>
<feature type="region of interest" description="Disordered" evidence="3">
    <location>
        <begin position="432"/>
        <end position="579"/>
    </location>
</feature>
<evidence type="ECO:0000256" key="1">
    <source>
        <dbReference type="ARBA" id="ARBA00023054"/>
    </source>
</evidence>
<feature type="region of interest" description="Disordered" evidence="3">
    <location>
        <begin position="1347"/>
        <end position="1369"/>
    </location>
</feature>
<feature type="region of interest" description="Disordered" evidence="3">
    <location>
        <begin position="1039"/>
        <end position="1082"/>
    </location>
</feature>
<gene>
    <name evidence="5" type="ORF">FSP39_000035</name>
</gene>
<feature type="compositionally biased region" description="Low complexity" evidence="3">
    <location>
        <begin position="689"/>
        <end position="703"/>
    </location>
</feature>
<feature type="compositionally biased region" description="Basic and acidic residues" evidence="3">
    <location>
        <begin position="1057"/>
        <end position="1082"/>
    </location>
</feature>
<dbReference type="InterPro" id="IPR022782">
    <property type="entry name" value="AIP3-like_C"/>
</dbReference>
<feature type="compositionally biased region" description="Basic and acidic residues" evidence="3">
    <location>
        <begin position="28"/>
        <end position="41"/>
    </location>
</feature>
<dbReference type="EMBL" id="VSWD01000001">
    <property type="protein sequence ID" value="KAK3108044.1"/>
    <property type="molecule type" value="Genomic_DNA"/>
</dbReference>
<feature type="region of interest" description="Disordered" evidence="3">
    <location>
        <begin position="211"/>
        <end position="233"/>
    </location>
</feature>
<feature type="region of interest" description="Disordered" evidence="3">
    <location>
        <begin position="374"/>
        <end position="403"/>
    </location>
</feature>
<feature type="compositionally biased region" description="Basic and acidic residues" evidence="3">
    <location>
        <begin position="1261"/>
        <end position="1275"/>
    </location>
</feature>
<feature type="compositionally biased region" description="Polar residues" evidence="3">
    <location>
        <begin position="1385"/>
        <end position="1395"/>
    </location>
</feature>